<sequence>MTETFTLAHFSDVHLPPVFGSRWQYWNAKRVLGYLNWLRKRRRVHQGEIADKLIADATALRVGHIVITGDLINLGLPSEYEAALDWLRSIGSPEDVTVIPGNHDIYSSLYGDPGVARWAEYMGGENDTLAFPFVRRVGPIGLIGLNSAVETPPFFASGRIGAHQLEIAGEQLTALGEEGIVRVVLIHHPPLPNLAPPRRALSDAAHFAHLLERGDAELVLYGHNHKTRVDWLRSRTKSIPVVGVASASAAVTYGEEPLASYNLFTFFKSENGLRIRHVVRGIDAPDSPVRKISETVLTPGI</sequence>
<protein>
    <submittedName>
        <fullName evidence="6">3',5'-cyclic AMP phosphodiesterase CpdA</fullName>
    </submittedName>
</protein>
<feature type="domain" description="Calcineurin-like phosphoesterase" evidence="5">
    <location>
        <begin position="6"/>
        <end position="226"/>
    </location>
</feature>
<evidence type="ECO:0000256" key="4">
    <source>
        <dbReference type="ARBA" id="ARBA00025742"/>
    </source>
</evidence>
<evidence type="ECO:0000259" key="5">
    <source>
        <dbReference type="Pfam" id="PF00149"/>
    </source>
</evidence>
<dbReference type="PANTHER" id="PTHR42988">
    <property type="entry name" value="PHOSPHOHYDROLASE"/>
    <property type="match status" value="1"/>
</dbReference>
<keyword evidence="1" id="KW-0479">Metal-binding</keyword>
<evidence type="ECO:0000256" key="3">
    <source>
        <dbReference type="ARBA" id="ARBA00023004"/>
    </source>
</evidence>
<accession>A0A1I7MZY5</accession>
<comment type="similarity">
    <text evidence="4">Belongs to the cyclic nucleotide phosphodiesterase class-III family.</text>
</comment>
<dbReference type="InterPro" id="IPR029052">
    <property type="entry name" value="Metallo-depent_PP-like"/>
</dbReference>
<organism evidence="6 7">
    <name type="scientific">Hyphomicrobium facile</name>
    <dbReference type="NCBI Taxonomy" id="51670"/>
    <lineage>
        <taxon>Bacteria</taxon>
        <taxon>Pseudomonadati</taxon>
        <taxon>Pseudomonadota</taxon>
        <taxon>Alphaproteobacteria</taxon>
        <taxon>Hyphomicrobiales</taxon>
        <taxon>Hyphomicrobiaceae</taxon>
        <taxon>Hyphomicrobium</taxon>
    </lineage>
</organism>
<dbReference type="EMBL" id="FPCH01000001">
    <property type="protein sequence ID" value="SFV27963.1"/>
    <property type="molecule type" value="Genomic_DNA"/>
</dbReference>
<dbReference type="PANTHER" id="PTHR42988:SF2">
    <property type="entry name" value="CYCLIC NUCLEOTIDE PHOSPHODIESTERASE CBUA0032-RELATED"/>
    <property type="match status" value="1"/>
</dbReference>
<evidence type="ECO:0000256" key="2">
    <source>
        <dbReference type="ARBA" id="ARBA00022801"/>
    </source>
</evidence>
<dbReference type="InterPro" id="IPR004843">
    <property type="entry name" value="Calcineurin-like_PHP"/>
</dbReference>
<dbReference type="SUPFAM" id="SSF56300">
    <property type="entry name" value="Metallo-dependent phosphatases"/>
    <property type="match status" value="1"/>
</dbReference>
<dbReference type="RefSeq" id="WP_092864694.1">
    <property type="nucleotide sequence ID" value="NZ_FPCH01000001.1"/>
</dbReference>
<keyword evidence="2" id="KW-0378">Hydrolase</keyword>
<name>A0A1I7MZY5_9HYPH</name>
<keyword evidence="7" id="KW-1185">Reference proteome</keyword>
<dbReference type="GO" id="GO:0046872">
    <property type="term" value="F:metal ion binding"/>
    <property type="evidence" value="ECO:0007669"/>
    <property type="project" value="UniProtKB-KW"/>
</dbReference>
<dbReference type="STRING" id="51670.SAMN04488557_0891"/>
<evidence type="ECO:0000313" key="7">
    <source>
        <dbReference type="Proteomes" id="UP000199423"/>
    </source>
</evidence>
<proteinExistence type="inferred from homology"/>
<dbReference type="Proteomes" id="UP000199423">
    <property type="component" value="Unassembled WGS sequence"/>
</dbReference>
<evidence type="ECO:0000313" key="6">
    <source>
        <dbReference type="EMBL" id="SFV27963.1"/>
    </source>
</evidence>
<keyword evidence="3" id="KW-0408">Iron</keyword>
<evidence type="ECO:0000256" key="1">
    <source>
        <dbReference type="ARBA" id="ARBA00022723"/>
    </source>
</evidence>
<dbReference type="Pfam" id="PF00149">
    <property type="entry name" value="Metallophos"/>
    <property type="match status" value="1"/>
</dbReference>
<dbReference type="OrthoDB" id="9794568at2"/>
<dbReference type="InterPro" id="IPR050884">
    <property type="entry name" value="CNP_phosphodiesterase-III"/>
</dbReference>
<dbReference type="Gene3D" id="3.60.21.10">
    <property type="match status" value="1"/>
</dbReference>
<dbReference type="AlphaFoldDB" id="A0A1I7MZY5"/>
<gene>
    <name evidence="6" type="ORF">SAMN04488557_0891</name>
</gene>
<dbReference type="GO" id="GO:0016787">
    <property type="term" value="F:hydrolase activity"/>
    <property type="evidence" value="ECO:0007669"/>
    <property type="project" value="UniProtKB-KW"/>
</dbReference>
<reference evidence="7" key="1">
    <citation type="submission" date="2016-10" db="EMBL/GenBank/DDBJ databases">
        <authorList>
            <person name="Varghese N."/>
            <person name="Submissions S."/>
        </authorList>
    </citation>
    <scope>NUCLEOTIDE SEQUENCE [LARGE SCALE GENOMIC DNA]</scope>
    <source>
        <strain evidence="7">DSM 1565</strain>
    </source>
</reference>